<reference evidence="4" key="1">
    <citation type="submission" date="2007-04" db="EMBL/GenBank/DDBJ databases">
        <title>Annotation of Pediculus humanus corporis strain USDA.</title>
        <authorList>
            <person name="Kirkness E."/>
            <person name="Hannick L."/>
            <person name="Hass B."/>
            <person name="Bruggner R."/>
            <person name="Lawson D."/>
            <person name="Bidwell S."/>
            <person name="Joardar V."/>
            <person name="Caler E."/>
            <person name="Walenz B."/>
            <person name="Inman J."/>
            <person name="Schobel S."/>
            <person name="Galinsky K."/>
            <person name="Amedeo P."/>
            <person name="Strausberg R."/>
        </authorList>
    </citation>
    <scope>NUCLEOTIDE SEQUENCE</scope>
    <source>
        <strain evidence="4">USDA</strain>
    </source>
</reference>
<dbReference type="SUPFAM" id="SSF50249">
    <property type="entry name" value="Nucleic acid-binding proteins"/>
    <property type="match status" value="1"/>
</dbReference>
<dbReference type="GO" id="GO:0006284">
    <property type="term" value="P:base-excision repair"/>
    <property type="evidence" value="ECO:0007669"/>
    <property type="project" value="TreeGrafter"/>
</dbReference>
<dbReference type="RefSeq" id="XP_002429758.1">
    <property type="nucleotide sequence ID" value="XM_002429713.1"/>
</dbReference>
<gene>
    <name evidence="5" type="primary">8230040</name>
    <name evidence="4" type="ORF">Phum_PHUM450600</name>
</gene>
<dbReference type="HOGENOM" id="CLU_141922_0_0_1"/>
<evidence type="ECO:0000256" key="1">
    <source>
        <dbReference type="ARBA" id="ARBA00004123"/>
    </source>
</evidence>
<dbReference type="EMBL" id="DS235786">
    <property type="protein sequence ID" value="EEB17020.1"/>
    <property type="molecule type" value="Genomic_DNA"/>
</dbReference>
<dbReference type="VEuPathDB" id="VectorBase:PHUM450600"/>
<dbReference type="GO" id="GO:0035861">
    <property type="term" value="C:site of double-strand break"/>
    <property type="evidence" value="ECO:0007669"/>
    <property type="project" value="TreeGrafter"/>
</dbReference>
<name>E0VUG4_PEDHC</name>
<evidence type="ECO:0000256" key="2">
    <source>
        <dbReference type="ARBA" id="ARBA00009761"/>
    </source>
</evidence>
<dbReference type="GO" id="GO:0005662">
    <property type="term" value="C:DNA replication factor A complex"/>
    <property type="evidence" value="ECO:0007669"/>
    <property type="project" value="TreeGrafter"/>
</dbReference>
<reference evidence="5" key="3">
    <citation type="submission" date="2020-05" db="UniProtKB">
        <authorList>
            <consortium name="EnsemblMetazoa"/>
        </authorList>
    </citation>
    <scope>IDENTIFICATION</scope>
    <source>
        <strain evidence="5">USDA</strain>
    </source>
</reference>
<dbReference type="GO" id="GO:0003684">
    <property type="term" value="F:damaged DNA binding"/>
    <property type="evidence" value="ECO:0007669"/>
    <property type="project" value="TreeGrafter"/>
</dbReference>
<dbReference type="InParanoid" id="E0VUG4"/>
<dbReference type="EMBL" id="AAZO01005492">
    <property type="status" value="NOT_ANNOTATED_CDS"/>
    <property type="molecule type" value="Genomic_DNA"/>
</dbReference>
<evidence type="ECO:0000313" key="4">
    <source>
        <dbReference type="EMBL" id="EEB17020.1"/>
    </source>
</evidence>
<dbReference type="GO" id="GO:0000724">
    <property type="term" value="P:double-strand break repair via homologous recombination"/>
    <property type="evidence" value="ECO:0007669"/>
    <property type="project" value="TreeGrafter"/>
</dbReference>
<reference evidence="4" key="2">
    <citation type="submission" date="2007-04" db="EMBL/GenBank/DDBJ databases">
        <title>The genome of the human body louse.</title>
        <authorList>
            <consortium name="The Human Body Louse Genome Consortium"/>
            <person name="Kirkness E."/>
            <person name="Walenz B."/>
            <person name="Hass B."/>
            <person name="Bruggner R."/>
            <person name="Strausberg R."/>
        </authorList>
    </citation>
    <scope>NUCLEOTIDE SEQUENCE</scope>
    <source>
        <strain evidence="4">USDA</strain>
    </source>
</reference>
<proteinExistence type="inferred from homology"/>
<dbReference type="GO" id="GO:0006260">
    <property type="term" value="P:DNA replication"/>
    <property type="evidence" value="ECO:0007669"/>
    <property type="project" value="InterPro"/>
</dbReference>
<dbReference type="EnsemblMetazoa" id="PHUM450600-RA">
    <property type="protein sequence ID" value="PHUM450600-PA"/>
    <property type="gene ID" value="PHUM450600"/>
</dbReference>
<dbReference type="InterPro" id="IPR012340">
    <property type="entry name" value="NA-bd_OB-fold"/>
</dbReference>
<evidence type="ECO:0000313" key="6">
    <source>
        <dbReference type="Proteomes" id="UP000009046"/>
    </source>
</evidence>
<dbReference type="Gene3D" id="2.40.50.140">
    <property type="entry name" value="Nucleic acid-binding proteins"/>
    <property type="match status" value="1"/>
</dbReference>
<dbReference type="KEGG" id="phu:Phum_PHUM450600"/>
<dbReference type="eggNOG" id="ENOG502SBIR">
    <property type="taxonomic scope" value="Eukaryota"/>
</dbReference>
<keyword evidence="3" id="KW-0539">Nucleus</keyword>
<comment type="similarity">
    <text evidence="2">Belongs to the replication factor A protein 3 family.</text>
</comment>
<protein>
    <submittedName>
        <fullName evidence="4 5">Replication protein A 14 kDa subunit, putative</fullName>
    </submittedName>
</protein>
<dbReference type="PANTHER" id="PTHR15114:SF1">
    <property type="entry name" value="REPLICATION PROTEIN A 14 KDA SUBUNIT"/>
    <property type="match status" value="1"/>
</dbReference>
<sequence length="129" mass="14340">MQPLVETRNKVNGKFLSDFSGKPITILGKVIKVHSNGTLFEMKSTDNQIITVILNEPLSENLEGWIEVRGNGQGRNSVICHKILNLDDICHSIGMFDVINLSHTNSVEDAELYDDLINVINSCSNPWSS</sequence>
<dbReference type="STRING" id="121224.E0VUG4"/>
<dbReference type="GO" id="GO:0006298">
    <property type="term" value="P:mismatch repair"/>
    <property type="evidence" value="ECO:0007669"/>
    <property type="project" value="TreeGrafter"/>
</dbReference>
<dbReference type="OMA" id="ICHSIGM"/>
<dbReference type="CTD" id="8230040"/>
<evidence type="ECO:0000313" key="5">
    <source>
        <dbReference type="EnsemblMetazoa" id="PHUM450600-PA"/>
    </source>
</evidence>
<dbReference type="GO" id="GO:0003697">
    <property type="term" value="F:single-stranded DNA binding"/>
    <property type="evidence" value="ECO:0007669"/>
    <property type="project" value="TreeGrafter"/>
</dbReference>
<accession>E0VUG4</accession>
<comment type="subcellular location">
    <subcellularLocation>
        <location evidence="1">Nucleus</location>
    </subcellularLocation>
</comment>
<dbReference type="PANTHER" id="PTHR15114">
    <property type="entry name" value="REPLICATION PROTEIN A3"/>
    <property type="match status" value="1"/>
</dbReference>
<evidence type="ECO:0000256" key="3">
    <source>
        <dbReference type="ARBA" id="ARBA00023242"/>
    </source>
</evidence>
<dbReference type="InterPro" id="IPR013970">
    <property type="entry name" value="Rfa2"/>
</dbReference>
<keyword evidence="6" id="KW-1185">Reference proteome</keyword>
<dbReference type="Pfam" id="PF08661">
    <property type="entry name" value="Rep_fac-A_3"/>
    <property type="match status" value="1"/>
</dbReference>
<organism>
    <name type="scientific">Pediculus humanus subsp. corporis</name>
    <name type="common">Body louse</name>
    <dbReference type="NCBI Taxonomy" id="121224"/>
    <lineage>
        <taxon>Eukaryota</taxon>
        <taxon>Metazoa</taxon>
        <taxon>Ecdysozoa</taxon>
        <taxon>Arthropoda</taxon>
        <taxon>Hexapoda</taxon>
        <taxon>Insecta</taxon>
        <taxon>Pterygota</taxon>
        <taxon>Neoptera</taxon>
        <taxon>Paraneoptera</taxon>
        <taxon>Psocodea</taxon>
        <taxon>Troctomorpha</taxon>
        <taxon>Phthiraptera</taxon>
        <taxon>Anoplura</taxon>
        <taxon>Pediculidae</taxon>
        <taxon>Pediculus</taxon>
    </lineage>
</organism>
<dbReference type="AlphaFoldDB" id="E0VUG4"/>
<dbReference type="Proteomes" id="UP000009046">
    <property type="component" value="Unassembled WGS sequence"/>
</dbReference>
<dbReference type="GO" id="GO:0006289">
    <property type="term" value="P:nucleotide-excision repair"/>
    <property type="evidence" value="ECO:0007669"/>
    <property type="project" value="TreeGrafter"/>
</dbReference>
<dbReference type="OrthoDB" id="188186at2759"/>
<dbReference type="GeneID" id="8230040"/>